<keyword evidence="2" id="KW-0805">Transcription regulation</keyword>
<accession>C4JDN7</accession>
<organism evidence="7 8">
    <name type="scientific">Uncinocarpus reesii (strain UAMH 1704)</name>
    <dbReference type="NCBI Taxonomy" id="336963"/>
    <lineage>
        <taxon>Eukaryota</taxon>
        <taxon>Fungi</taxon>
        <taxon>Dikarya</taxon>
        <taxon>Ascomycota</taxon>
        <taxon>Pezizomycotina</taxon>
        <taxon>Eurotiomycetes</taxon>
        <taxon>Eurotiomycetidae</taxon>
        <taxon>Onygenales</taxon>
        <taxon>Onygenaceae</taxon>
        <taxon>Uncinocarpus</taxon>
    </lineage>
</organism>
<dbReference type="OMA" id="KECRWNA"/>
<evidence type="ECO:0000256" key="5">
    <source>
        <dbReference type="ARBA" id="ARBA00023242"/>
    </source>
</evidence>
<evidence type="ECO:0000313" key="8">
    <source>
        <dbReference type="Proteomes" id="UP000002058"/>
    </source>
</evidence>
<dbReference type="PROSITE" id="PS50048">
    <property type="entry name" value="ZN2_CY6_FUNGAL_2"/>
    <property type="match status" value="1"/>
</dbReference>
<evidence type="ECO:0000256" key="2">
    <source>
        <dbReference type="ARBA" id="ARBA00023015"/>
    </source>
</evidence>
<dbReference type="GO" id="GO:0000976">
    <property type="term" value="F:transcription cis-regulatory region binding"/>
    <property type="evidence" value="ECO:0007669"/>
    <property type="project" value="TreeGrafter"/>
</dbReference>
<dbReference type="RefSeq" id="XP_002541155.1">
    <property type="nucleotide sequence ID" value="XM_002541109.1"/>
</dbReference>
<dbReference type="VEuPathDB" id="FungiDB:UREG_00669"/>
<dbReference type="CDD" id="cd00067">
    <property type="entry name" value="GAL4"/>
    <property type="match status" value="1"/>
</dbReference>
<dbReference type="InParanoid" id="C4JDN7"/>
<protein>
    <recommendedName>
        <fullName evidence="6">Zn(2)-C6 fungal-type domain-containing protein</fullName>
    </recommendedName>
</protein>
<dbReference type="PANTHER" id="PTHR37534">
    <property type="entry name" value="TRANSCRIPTIONAL ACTIVATOR PROTEIN UGA3"/>
    <property type="match status" value="1"/>
</dbReference>
<dbReference type="SMART" id="SM00066">
    <property type="entry name" value="GAL4"/>
    <property type="match status" value="1"/>
</dbReference>
<dbReference type="Gene3D" id="4.10.240.10">
    <property type="entry name" value="Zn(2)-C6 fungal-type DNA-binding domain"/>
    <property type="match status" value="1"/>
</dbReference>
<dbReference type="eggNOG" id="ENOG502QT0Z">
    <property type="taxonomic scope" value="Eukaryota"/>
</dbReference>
<dbReference type="GO" id="GO:0008270">
    <property type="term" value="F:zinc ion binding"/>
    <property type="evidence" value="ECO:0007669"/>
    <property type="project" value="InterPro"/>
</dbReference>
<dbReference type="PANTHER" id="PTHR37534:SF40">
    <property type="entry name" value="ZN(2)-C6 FUNGAL-TYPE DOMAIN-CONTAINING PROTEIN"/>
    <property type="match status" value="1"/>
</dbReference>
<feature type="domain" description="Zn(2)-C6 fungal-type" evidence="6">
    <location>
        <begin position="85"/>
        <end position="115"/>
    </location>
</feature>
<reference evidence="8" key="1">
    <citation type="journal article" date="2009" name="Genome Res.">
        <title>Comparative genomic analyses of the human fungal pathogens Coccidioides and their relatives.</title>
        <authorList>
            <person name="Sharpton T.J."/>
            <person name="Stajich J.E."/>
            <person name="Rounsley S.D."/>
            <person name="Gardner M.J."/>
            <person name="Wortman J.R."/>
            <person name="Jordar V.S."/>
            <person name="Maiti R."/>
            <person name="Kodira C.D."/>
            <person name="Neafsey D.E."/>
            <person name="Zeng Q."/>
            <person name="Hung C.-Y."/>
            <person name="McMahan C."/>
            <person name="Muszewska A."/>
            <person name="Grynberg M."/>
            <person name="Mandel M.A."/>
            <person name="Kellner E.M."/>
            <person name="Barker B.M."/>
            <person name="Galgiani J.N."/>
            <person name="Orbach M.J."/>
            <person name="Kirkland T.N."/>
            <person name="Cole G.T."/>
            <person name="Henn M.R."/>
            <person name="Birren B.W."/>
            <person name="Taylor J.W."/>
        </authorList>
    </citation>
    <scope>NUCLEOTIDE SEQUENCE [LARGE SCALE GENOMIC DNA]</scope>
    <source>
        <strain evidence="8">UAMH 1704</strain>
    </source>
</reference>
<dbReference type="OrthoDB" id="4078573at2759"/>
<gene>
    <name evidence="7" type="ORF">UREG_00669</name>
</gene>
<dbReference type="HOGENOM" id="CLU_008719_3_1_1"/>
<proteinExistence type="predicted"/>
<keyword evidence="5" id="KW-0539">Nucleus</keyword>
<dbReference type="EMBL" id="CH476615">
    <property type="protein sequence ID" value="EEP75822.1"/>
    <property type="molecule type" value="Genomic_DNA"/>
</dbReference>
<dbReference type="KEGG" id="ure:UREG_00669"/>
<keyword evidence="4" id="KW-0804">Transcription</keyword>
<evidence type="ECO:0000259" key="6">
    <source>
        <dbReference type="PROSITE" id="PS50048"/>
    </source>
</evidence>
<dbReference type="Pfam" id="PF11951">
    <property type="entry name" value="Fungal_trans_2"/>
    <property type="match status" value="1"/>
</dbReference>
<sequence>MSSTVGGHLLSQNDFDIPLNLATSSSVSTIPDYSGHGGAYQIAANVDSNPLQKNATKDMAVGGASAAVGRAARPDAPKSKRVRTGCLTCRERHLKCDETLPRCQNCQKSDRLCKRGVRLNFIDTQVAAPPYALPSSHDWHVNFHDESRDIASEYLGGYERYPSLTTETPKQRVGPTYSYRETPTMTPHQGLTSASLLTSFSEHPQANMTAEPIFHSTPQAQAPDSVYPDHPIARSPYDAPKHPLAPANEVRPYLNTAEEVLLMQVYVEEVGLWMDSMDPGKHFTQFLPFHALGEPMLLNALLACGARHLFLVNPSFGEEKALYYYNISTRDLLSCLQNPNRDTVLCATTAVVLNVYEVMCEKAMQRMNHIAGARALIKECRWNAKTTGIGGACFWLNVGMELLSCLHFNWKMAWDPDTWDIDMNLSMNQGNTAGDEEFWTHRMLYICAKIANYRAAIAYQGLDRNAHDPRLNQRCEEWNSLQSWCDEWARCAPRSMMPLAYLHPWQTTSKSSFPEVW</sequence>
<dbReference type="InterPro" id="IPR001138">
    <property type="entry name" value="Zn2Cys6_DnaBD"/>
</dbReference>
<evidence type="ECO:0000256" key="4">
    <source>
        <dbReference type="ARBA" id="ARBA00023163"/>
    </source>
</evidence>
<dbReference type="Proteomes" id="UP000002058">
    <property type="component" value="Unassembled WGS sequence"/>
</dbReference>
<dbReference type="GeneID" id="8438690"/>
<comment type="subcellular location">
    <subcellularLocation>
        <location evidence="1">Nucleus</location>
    </subcellularLocation>
</comment>
<dbReference type="PROSITE" id="PS00463">
    <property type="entry name" value="ZN2_CY6_FUNGAL_1"/>
    <property type="match status" value="1"/>
</dbReference>
<dbReference type="Pfam" id="PF00172">
    <property type="entry name" value="Zn_clus"/>
    <property type="match status" value="1"/>
</dbReference>
<dbReference type="InterPro" id="IPR036864">
    <property type="entry name" value="Zn2-C6_fun-type_DNA-bd_sf"/>
</dbReference>
<keyword evidence="3" id="KW-0238">DNA-binding</keyword>
<dbReference type="AlphaFoldDB" id="C4JDN7"/>
<name>C4JDN7_UNCRE</name>
<evidence type="ECO:0000313" key="7">
    <source>
        <dbReference type="EMBL" id="EEP75822.1"/>
    </source>
</evidence>
<dbReference type="GO" id="GO:0045944">
    <property type="term" value="P:positive regulation of transcription by RNA polymerase II"/>
    <property type="evidence" value="ECO:0007669"/>
    <property type="project" value="TreeGrafter"/>
</dbReference>
<dbReference type="STRING" id="336963.C4JDN7"/>
<dbReference type="GO" id="GO:0005634">
    <property type="term" value="C:nucleus"/>
    <property type="evidence" value="ECO:0007669"/>
    <property type="project" value="UniProtKB-SubCell"/>
</dbReference>
<keyword evidence="8" id="KW-1185">Reference proteome</keyword>
<dbReference type="InterPro" id="IPR021858">
    <property type="entry name" value="Fun_TF"/>
</dbReference>
<evidence type="ECO:0000256" key="3">
    <source>
        <dbReference type="ARBA" id="ARBA00023125"/>
    </source>
</evidence>
<evidence type="ECO:0000256" key="1">
    <source>
        <dbReference type="ARBA" id="ARBA00004123"/>
    </source>
</evidence>
<dbReference type="GO" id="GO:0000981">
    <property type="term" value="F:DNA-binding transcription factor activity, RNA polymerase II-specific"/>
    <property type="evidence" value="ECO:0007669"/>
    <property type="project" value="InterPro"/>
</dbReference>
<dbReference type="SUPFAM" id="SSF57701">
    <property type="entry name" value="Zn2/Cys6 DNA-binding domain"/>
    <property type="match status" value="1"/>
</dbReference>